<dbReference type="Proteomes" id="UP000285060">
    <property type="component" value="Unassembled WGS sequence"/>
</dbReference>
<keyword evidence="1" id="KW-0732">Signal</keyword>
<organism evidence="2 3">
    <name type="scientific">Aphanomyces invadans</name>
    <dbReference type="NCBI Taxonomy" id="157072"/>
    <lineage>
        <taxon>Eukaryota</taxon>
        <taxon>Sar</taxon>
        <taxon>Stramenopiles</taxon>
        <taxon>Oomycota</taxon>
        <taxon>Saprolegniomycetes</taxon>
        <taxon>Saprolegniales</taxon>
        <taxon>Verrucalvaceae</taxon>
        <taxon>Aphanomyces</taxon>
    </lineage>
</organism>
<sequence>MHSKSLVFVCITLLLAVLASADTHLRHGNNAVAHDPQGRHVQQSSTKHVDGGAYVAKRQFFLRNVGTMGTSFQKIPTWVRSFGQPFNHGVQKAQRWIGSGQKVMNSVNRGKGQIQKVGGFATRGLRDGQPKDME</sequence>
<gene>
    <name evidence="2" type="ORF">DYB32_009596</name>
</gene>
<name>A0A3R6VF00_9STRA</name>
<reference evidence="2 3" key="1">
    <citation type="submission" date="2018-08" db="EMBL/GenBank/DDBJ databases">
        <title>Aphanomyces genome sequencing and annotation.</title>
        <authorList>
            <person name="Minardi D."/>
            <person name="Oidtmann B."/>
            <person name="Van Der Giezen M."/>
            <person name="Studholme D.J."/>
        </authorList>
    </citation>
    <scope>NUCLEOTIDE SEQUENCE [LARGE SCALE GENOMIC DNA]</scope>
    <source>
        <strain evidence="2 3">NJM0002</strain>
    </source>
</reference>
<accession>A0A3R6VF00</accession>
<dbReference type="EMBL" id="QUSY01002170">
    <property type="protein sequence ID" value="RHY22155.1"/>
    <property type="molecule type" value="Genomic_DNA"/>
</dbReference>
<protein>
    <recommendedName>
        <fullName evidence="4">RxLR effector protein</fullName>
    </recommendedName>
</protein>
<evidence type="ECO:0000313" key="2">
    <source>
        <dbReference type="EMBL" id="RHY22155.1"/>
    </source>
</evidence>
<comment type="caution">
    <text evidence="2">The sequence shown here is derived from an EMBL/GenBank/DDBJ whole genome shotgun (WGS) entry which is preliminary data.</text>
</comment>
<dbReference type="AlphaFoldDB" id="A0A3R6VF00"/>
<dbReference type="VEuPathDB" id="FungiDB:H310_02454"/>
<feature type="chain" id="PRO_5018635237" description="RxLR effector protein" evidence="1">
    <location>
        <begin position="22"/>
        <end position="134"/>
    </location>
</feature>
<feature type="signal peptide" evidence="1">
    <location>
        <begin position="1"/>
        <end position="21"/>
    </location>
</feature>
<keyword evidence="3" id="KW-1185">Reference proteome</keyword>
<evidence type="ECO:0008006" key="4">
    <source>
        <dbReference type="Google" id="ProtNLM"/>
    </source>
</evidence>
<evidence type="ECO:0000256" key="1">
    <source>
        <dbReference type="SAM" id="SignalP"/>
    </source>
</evidence>
<proteinExistence type="predicted"/>
<evidence type="ECO:0000313" key="3">
    <source>
        <dbReference type="Proteomes" id="UP000285060"/>
    </source>
</evidence>